<proteinExistence type="predicted"/>
<dbReference type="InterPro" id="IPR014710">
    <property type="entry name" value="RmlC-like_jellyroll"/>
</dbReference>
<evidence type="ECO:0000313" key="2">
    <source>
        <dbReference type="EMBL" id="SVB22353.1"/>
    </source>
</evidence>
<gene>
    <name evidence="2" type="ORF">METZ01_LOCUS175207</name>
</gene>
<feature type="domain" description="Cupin type-2" evidence="1">
    <location>
        <begin position="88"/>
        <end position="145"/>
    </location>
</feature>
<dbReference type="CDD" id="cd02226">
    <property type="entry name" value="cupin_YdbB-like"/>
    <property type="match status" value="1"/>
</dbReference>
<dbReference type="PANTHER" id="PTHR36114:SF1">
    <property type="entry name" value="16.7 KDA PROTEIN IN WHIE LOCUS"/>
    <property type="match status" value="1"/>
</dbReference>
<dbReference type="InterPro" id="IPR011051">
    <property type="entry name" value="RmlC_Cupin_sf"/>
</dbReference>
<accession>A0A382CAS5</accession>
<organism evidence="2">
    <name type="scientific">marine metagenome</name>
    <dbReference type="NCBI Taxonomy" id="408172"/>
    <lineage>
        <taxon>unclassified sequences</taxon>
        <taxon>metagenomes</taxon>
        <taxon>ecological metagenomes</taxon>
    </lineage>
</organism>
<dbReference type="Gene3D" id="2.60.120.10">
    <property type="entry name" value="Jelly Rolls"/>
    <property type="match status" value="1"/>
</dbReference>
<dbReference type="SUPFAM" id="SSF51182">
    <property type="entry name" value="RmlC-like cupins"/>
    <property type="match status" value="1"/>
</dbReference>
<dbReference type="AlphaFoldDB" id="A0A382CAS5"/>
<dbReference type="Pfam" id="PF07883">
    <property type="entry name" value="Cupin_2"/>
    <property type="match status" value="1"/>
</dbReference>
<dbReference type="InterPro" id="IPR013096">
    <property type="entry name" value="Cupin_2"/>
</dbReference>
<reference evidence="2" key="1">
    <citation type="submission" date="2018-05" db="EMBL/GenBank/DDBJ databases">
        <authorList>
            <person name="Lanie J.A."/>
            <person name="Ng W.-L."/>
            <person name="Kazmierczak K.M."/>
            <person name="Andrzejewski T.M."/>
            <person name="Davidsen T.M."/>
            <person name="Wayne K.J."/>
            <person name="Tettelin H."/>
            <person name="Glass J.I."/>
            <person name="Rusch D."/>
            <person name="Podicherti R."/>
            <person name="Tsui H.-C.T."/>
            <person name="Winkler M.E."/>
        </authorList>
    </citation>
    <scope>NUCLEOTIDE SEQUENCE</scope>
</reference>
<evidence type="ECO:0000259" key="1">
    <source>
        <dbReference type="Pfam" id="PF07883"/>
    </source>
</evidence>
<sequence>MALVFLDCHFSIIYDRIKPIPAVVIFVYRHLGLEWFNIKCVWLLKWSPEMSLNKINLNEKLSKFSKYWSPRIIAEMNDYQFKLVKIKGEFIWHDHKDTDEVFIVIEGNMSIEFRDGIVDLSEGEMYVVPKGVTHKTYAENECKVMLVEPTGVINTGEAGGDLTAPNDVWI</sequence>
<dbReference type="PANTHER" id="PTHR36114">
    <property type="entry name" value="16.7 KDA PROTEIN IN WHIE LOCUS"/>
    <property type="match status" value="1"/>
</dbReference>
<name>A0A382CAS5_9ZZZZ</name>
<dbReference type="EMBL" id="UINC01033296">
    <property type="protein sequence ID" value="SVB22353.1"/>
    <property type="molecule type" value="Genomic_DNA"/>
</dbReference>
<dbReference type="InterPro" id="IPR052044">
    <property type="entry name" value="PKS_Associated_Protein"/>
</dbReference>
<protein>
    <recommendedName>
        <fullName evidence="1">Cupin type-2 domain-containing protein</fullName>
    </recommendedName>
</protein>